<dbReference type="NCBIfam" id="TIGR02291">
    <property type="entry name" value="rimK_rel_E_lig"/>
    <property type="match status" value="1"/>
</dbReference>
<evidence type="ECO:0000256" key="1">
    <source>
        <dbReference type="ARBA" id="ARBA00023211"/>
    </source>
</evidence>
<keyword evidence="2" id="KW-0067">ATP-binding</keyword>
<organism evidence="4 5">
    <name type="scientific">Methylocaldum marinum</name>
    <dbReference type="NCBI Taxonomy" id="1432792"/>
    <lineage>
        <taxon>Bacteria</taxon>
        <taxon>Pseudomonadati</taxon>
        <taxon>Pseudomonadota</taxon>
        <taxon>Gammaproteobacteria</taxon>
        <taxon>Methylococcales</taxon>
        <taxon>Methylococcaceae</taxon>
        <taxon>Methylocaldum</taxon>
    </lineage>
</organism>
<dbReference type="GO" id="GO:0018169">
    <property type="term" value="F:ribosomal S6-glutamic acid ligase activity"/>
    <property type="evidence" value="ECO:0007669"/>
    <property type="project" value="TreeGrafter"/>
</dbReference>
<dbReference type="OrthoDB" id="336227at2"/>
<keyword evidence="1" id="KW-0464">Manganese</keyword>
<sequence length="320" mass="35587">MGFWKFRFPWTRLRRLGIMGMNERNADFILPYNPRRNFPWVDDKSKTKALALSAGIAVPKLYGIVEIEHQIKKLREIIKPHEDFVIKPAHGSGGEGILIIIGRQNGRHRKANGTLASDDEVGHHISNILSGMYSLGGLPDSALIEYRVKFEPLFEPISYQGVPDIRTIVFRGVPVLAMMRLPTRLSDGKANLHQGAIGVGIDLASGRTFCGVWRDTPVDQHPDTGGTLAGLEIPYWSEILALTARCHDLVRLGFIGVDIVLDKDFGPLVLEINARPGLSIQLANKTGILPRLRQIESMSEIPISIEERVRLAQQLVVSNL</sequence>
<feature type="domain" description="ATP-grasp" evidence="3">
    <location>
        <begin position="48"/>
        <end position="299"/>
    </location>
</feature>
<evidence type="ECO:0000313" key="5">
    <source>
        <dbReference type="Proteomes" id="UP000266313"/>
    </source>
</evidence>
<dbReference type="RefSeq" id="WP_119630471.1">
    <property type="nucleotide sequence ID" value="NZ_AP017928.1"/>
</dbReference>
<dbReference type="PROSITE" id="PS50975">
    <property type="entry name" value="ATP_GRASP"/>
    <property type="match status" value="1"/>
</dbReference>
<name>A0A250KU97_9GAMM</name>
<keyword evidence="5" id="KW-1185">Reference proteome</keyword>
<evidence type="ECO:0000259" key="3">
    <source>
        <dbReference type="PROSITE" id="PS50975"/>
    </source>
</evidence>
<reference evidence="4 5" key="1">
    <citation type="submission" date="2016-12" db="EMBL/GenBank/DDBJ databases">
        <title>Genome sequencing of Methylocaldum marinum.</title>
        <authorList>
            <person name="Takeuchi M."/>
            <person name="Kamagata Y."/>
            <person name="Hiraoka S."/>
            <person name="Oshima K."/>
            <person name="Hattori M."/>
            <person name="Iwasaki W."/>
        </authorList>
    </citation>
    <scope>NUCLEOTIDE SEQUENCE [LARGE SCALE GENOMIC DNA]</scope>
    <source>
        <strain evidence="4 5">S8</strain>
    </source>
</reference>
<dbReference type="EMBL" id="AP017928">
    <property type="protein sequence ID" value="BBA35230.1"/>
    <property type="molecule type" value="Genomic_DNA"/>
</dbReference>
<dbReference type="GO" id="GO:0005737">
    <property type="term" value="C:cytoplasm"/>
    <property type="evidence" value="ECO:0007669"/>
    <property type="project" value="TreeGrafter"/>
</dbReference>
<protein>
    <submittedName>
        <fullName evidence="4">Alpha-L-glutamate ligase</fullName>
    </submittedName>
</protein>
<accession>A0A250KU97</accession>
<keyword evidence="4" id="KW-0436">Ligase</keyword>
<evidence type="ECO:0000256" key="2">
    <source>
        <dbReference type="PROSITE-ProRule" id="PRU00409"/>
    </source>
</evidence>
<dbReference type="InterPro" id="IPR011761">
    <property type="entry name" value="ATP-grasp"/>
</dbReference>
<dbReference type="PANTHER" id="PTHR21621">
    <property type="entry name" value="RIBOSOMAL PROTEIN S6 MODIFICATION PROTEIN"/>
    <property type="match status" value="1"/>
</dbReference>
<dbReference type="AlphaFoldDB" id="A0A250KU97"/>
<dbReference type="GO" id="GO:0009432">
    <property type="term" value="P:SOS response"/>
    <property type="evidence" value="ECO:0007669"/>
    <property type="project" value="TreeGrafter"/>
</dbReference>
<dbReference type="GO" id="GO:0046872">
    <property type="term" value="F:metal ion binding"/>
    <property type="evidence" value="ECO:0007669"/>
    <property type="project" value="InterPro"/>
</dbReference>
<dbReference type="InterPro" id="IPR039523">
    <property type="entry name" value="RimK-rel_E_lig_ATP-grasp"/>
</dbReference>
<proteinExistence type="predicted"/>
<dbReference type="PANTHER" id="PTHR21621:SF0">
    <property type="entry name" value="BETA-CITRYLGLUTAMATE SYNTHASE B-RELATED"/>
    <property type="match status" value="1"/>
</dbReference>
<dbReference type="Pfam" id="PF14397">
    <property type="entry name" value="ATPgrasp_ST"/>
    <property type="match status" value="1"/>
</dbReference>
<dbReference type="Proteomes" id="UP000266313">
    <property type="component" value="Chromosome"/>
</dbReference>
<dbReference type="KEGG" id="mmai:sS8_3287"/>
<dbReference type="InterPro" id="IPR011758">
    <property type="entry name" value="RimK-rel_E_lig"/>
</dbReference>
<dbReference type="SUPFAM" id="SSF56059">
    <property type="entry name" value="Glutathione synthetase ATP-binding domain-like"/>
    <property type="match status" value="1"/>
</dbReference>
<keyword evidence="2" id="KW-0547">Nucleotide-binding</keyword>
<gene>
    <name evidence="4" type="ORF">sS8_3287</name>
</gene>
<evidence type="ECO:0000313" key="4">
    <source>
        <dbReference type="EMBL" id="BBA35230.1"/>
    </source>
</evidence>
<dbReference type="Gene3D" id="3.30.470.20">
    <property type="entry name" value="ATP-grasp fold, B domain"/>
    <property type="match status" value="1"/>
</dbReference>
<dbReference type="GO" id="GO:0005524">
    <property type="term" value="F:ATP binding"/>
    <property type="evidence" value="ECO:0007669"/>
    <property type="project" value="UniProtKB-UniRule"/>
</dbReference>